<evidence type="ECO:0000313" key="2">
    <source>
        <dbReference type="EMBL" id="BAE82408.1"/>
    </source>
</evidence>
<keyword evidence="3" id="KW-1185">Reference proteome</keyword>
<dbReference type="AlphaFoldDB" id="Q24ZY4"/>
<dbReference type="InterPro" id="IPR051805">
    <property type="entry name" value="Dehydratase_Activator_Redct"/>
</dbReference>
<accession>Q24ZY4</accession>
<dbReference type="HOGENOM" id="CLU_079876_0_0_9"/>
<reference evidence="2 3" key="1">
    <citation type="journal article" date="2006" name="J. Bacteriol.">
        <title>Complete genome sequence of the dehalorespiring bacterium Desulfitobacterium hafniense Y51 and comparison with Dehalococcoides ethenogenes 195.</title>
        <authorList>
            <person name="Nonaka H."/>
            <person name="Keresztes G."/>
            <person name="Shinoda Y."/>
            <person name="Ikenaga Y."/>
            <person name="Abe M."/>
            <person name="Naito K."/>
            <person name="Inatomi K."/>
            <person name="Furukawa K."/>
            <person name="Inui M."/>
            <person name="Yukawa H."/>
        </authorList>
    </citation>
    <scope>NUCLEOTIDE SEQUENCE [LARGE SCALE GENOMIC DNA]</scope>
    <source>
        <strain evidence="2 3">Y51</strain>
    </source>
</reference>
<dbReference type="PANTHER" id="PTHR32329">
    <property type="entry name" value="BIFUNCTIONAL PROTEIN [INCLUDES 2-HYDROXYACYL-COA DEHYDRATASE (N-TER) AND ITS ACTIVATOR DOMAIN (C_TERM)-RELATED"/>
    <property type="match status" value="1"/>
</dbReference>
<evidence type="ECO:0000313" key="3">
    <source>
        <dbReference type="Proteomes" id="UP000001946"/>
    </source>
</evidence>
<evidence type="ECO:0000259" key="1">
    <source>
        <dbReference type="Pfam" id="PF09989"/>
    </source>
</evidence>
<dbReference type="KEGG" id="dsy:DSY0619"/>
<dbReference type="EMBL" id="AP008230">
    <property type="protein sequence ID" value="BAE82408.1"/>
    <property type="molecule type" value="Genomic_DNA"/>
</dbReference>
<dbReference type="eggNOG" id="COG3580">
    <property type="taxonomic scope" value="Bacteria"/>
</dbReference>
<dbReference type="Proteomes" id="UP000001946">
    <property type="component" value="Chromosome"/>
</dbReference>
<sequence length="349" mass="39583">MVRITRGLAIMLLPLSNPPCRPAPVQGNLQERSDTLLKDKITIGIPRAFLFFKYQYLWQTFFAELNCQVILSPETNKKILKEGIDSSIDESCLSAKIYMGHLAYLRGKADFILVPRIVGFGRKEEVCTKFNALYDIVKNTFKEVNLLSYNIDMAHQESEFKGFMKMGRELGKNPALVLKAYLKGKRLQKKMELQLAEEQESLIQGKDKLKILIIAHDYNTYDKVVGYPVVKHLESLGIVPVYADAADKKKTALKSRLISDTLYWTFNKELIGAIDHYQQNIDGIIFISTFPCGPDSLVNELCLRKIKGVPMANIIVDELQGEAGLQTRIESFVDIIMERKKTGREAQIG</sequence>
<gene>
    <name evidence="2" type="ordered locus">DSY0619</name>
</gene>
<dbReference type="Gene3D" id="3.40.50.11900">
    <property type="match status" value="1"/>
</dbReference>
<protein>
    <recommendedName>
        <fullName evidence="1">DUF2229 domain-containing protein</fullName>
    </recommendedName>
</protein>
<dbReference type="STRING" id="138119.DSY0619"/>
<name>Q24ZY4_DESHY</name>
<feature type="domain" description="DUF2229" evidence="1">
    <location>
        <begin position="42"/>
        <end position="244"/>
    </location>
</feature>
<organism evidence="2 3">
    <name type="scientific">Desulfitobacterium hafniense (strain Y51)</name>
    <dbReference type="NCBI Taxonomy" id="138119"/>
    <lineage>
        <taxon>Bacteria</taxon>
        <taxon>Bacillati</taxon>
        <taxon>Bacillota</taxon>
        <taxon>Clostridia</taxon>
        <taxon>Eubacteriales</taxon>
        <taxon>Desulfitobacteriaceae</taxon>
        <taxon>Desulfitobacterium</taxon>
    </lineage>
</organism>
<proteinExistence type="predicted"/>
<dbReference type="PANTHER" id="PTHR32329:SF2">
    <property type="entry name" value="BIFUNCTIONAL PROTEIN [INCLUDES 2-HYDROXYACYL-COA DEHYDRATASE (N-TER) AND ITS ACTIVATOR DOMAIN (C_TERM)"/>
    <property type="match status" value="1"/>
</dbReference>
<dbReference type="Pfam" id="PF09989">
    <property type="entry name" value="DUF2229"/>
    <property type="match status" value="1"/>
</dbReference>
<dbReference type="InterPro" id="IPR018709">
    <property type="entry name" value="CoA_activase_DUF2229"/>
</dbReference>